<dbReference type="EMBL" id="JARIHO010000012">
    <property type="protein sequence ID" value="KAJ7352050.1"/>
    <property type="molecule type" value="Genomic_DNA"/>
</dbReference>
<dbReference type="Proteomes" id="UP001218218">
    <property type="component" value="Unassembled WGS sequence"/>
</dbReference>
<reference evidence="1" key="1">
    <citation type="submission" date="2023-03" db="EMBL/GenBank/DDBJ databases">
        <title>Massive genome expansion in bonnet fungi (Mycena s.s.) driven by repeated elements and novel gene families across ecological guilds.</title>
        <authorList>
            <consortium name="Lawrence Berkeley National Laboratory"/>
            <person name="Harder C.B."/>
            <person name="Miyauchi S."/>
            <person name="Viragh M."/>
            <person name="Kuo A."/>
            <person name="Thoen E."/>
            <person name="Andreopoulos B."/>
            <person name="Lu D."/>
            <person name="Skrede I."/>
            <person name="Drula E."/>
            <person name="Henrissat B."/>
            <person name="Morin E."/>
            <person name="Kohler A."/>
            <person name="Barry K."/>
            <person name="LaButti K."/>
            <person name="Morin E."/>
            <person name="Salamov A."/>
            <person name="Lipzen A."/>
            <person name="Mereny Z."/>
            <person name="Hegedus B."/>
            <person name="Baldrian P."/>
            <person name="Stursova M."/>
            <person name="Weitz H."/>
            <person name="Taylor A."/>
            <person name="Grigoriev I.V."/>
            <person name="Nagy L.G."/>
            <person name="Martin F."/>
            <person name="Kauserud H."/>
        </authorList>
    </citation>
    <scope>NUCLEOTIDE SEQUENCE</scope>
    <source>
        <strain evidence="1">CBHHK002</strain>
    </source>
</reference>
<gene>
    <name evidence="1" type="ORF">DFH08DRAFT_693097</name>
</gene>
<evidence type="ECO:0000313" key="2">
    <source>
        <dbReference type="Proteomes" id="UP001218218"/>
    </source>
</evidence>
<protein>
    <submittedName>
        <fullName evidence="1">Uncharacterized protein</fullName>
    </submittedName>
</protein>
<evidence type="ECO:0000313" key="1">
    <source>
        <dbReference type="EMBL" id="KAJ7352050.1"/>
    </source>
</evidence>
<accession>A0AAD7EWK0</accession>
<proteinExistence type="predicted"/>
<keyword evidence="2" id="KW-1185">Reference proteome</keyword>
<name>A0AAD7EWK0_9AGAR</name>
<dbReference type="AlphaFoldDB" id="A0AAD7EWK0"/>
<sequence>MFPSIQLSSCSLVHGNQDRSLCNWIFPPLVQAELNELCVYWNQHKIHSQQMRNMPSGHVPPNVLEHPEFYGGINCRIKVPQEMVHLLGEALSEEVGLHEQHLAWVTEEFSTMADTVHEVMGWPKITLENSWNIFSQMSNLNEDLGVDIP</sequence>
<organism evidence="1 2">
    <name type="scientific">Mycena albidolilacea</name>
    <dbReference type="NCBI Taxonomy" id="1033008"/>
    <lineage>
        <taxon>Eukaryota</taxon>
        <taxon>Fungi</taxon>
        <taxon>Dikarya</taxon>
        <taxon>Basidiomycota</taxon>
        <taxon>Agaricomycotina</taxon>
        <taxon>Agaricomycetes</taxon>
        <taxon>Agaricomycetidae</taxon>
        <taxon>Agaricales</taxon>
        <taxon>Marasmiineae</taxon>
        <taxon>Mycenaceae</taxon>
        <taxon>Mycena</taxon>
    </lineage>
</organism>
<comment type="caution">
    <text evidence="1">The sequence shown here is derived from an EMBL/GenBank/DDBJ whole genome shotgun (WGS) entry which is preliminary data.</text>
</comment>